<accession>A0A5N6EUA5</accession>
<organism evidence="8 9">
    <name type="scientific">Aspergillus novoparasiticus</name>
    <dbReference type="NCBI Taxonomy" id="986946"/>
    <lineage>
        <taxon>Eukaryota</taxon>
        <taxon>Fungi</taxon>
        <taxon>Dikarya</taxon>
        <taxon>Ascomycota</taxon>
        <taxon>Pezizomycotina</taxon>
        <taxon>Eurotiomycetes</taxon>
        <taxon>Eurotiomycetidae</taxon>
        <taxon>Eurotiales</taxon>
        <taxon>Aspergillaceae</taxon>
        <taxon>Aspergillus</taxon>
        <taxon>Aspergillus subgen. Circumdati</taxon>
    </lineage>
</organism>
<evidence type="ECO:0000256" key="4">
    <source>
        <dbReference type="ARBA" id="ARBA00023163"/>
    </source>
</evidence>
<feature type="domain" description="Xylanolytic transcriptional activator regulatory" evidence="7">
    <location>
        <begin position="275"/>
        <end position="348"/>
    </location>
</feature>
<dbReference type="PANTHER" id="PTHR47171:SF1">
    <property type="entry name" value="ZN(II)2CYS6 TRANSCRIPTION FACTOR (EUROFUNG)"/>
    <property type="match status" value="1"/>
</dbReference>
<protein>
    <submittedName>
        <fullName evidence="8">Fungal-specific transcription factor domain-containing protein</fullName>
    </submittedName>
</protein>
<gene>
    <name evidence="8" type="ORF">BDV33DRAFT_230550</name>
</gene>
<dbReference type="SMART" id="SM00906">
    <property type="entry name" value="Fungal_trans"/>
    <property type="match status" value="1"/>
</dbReference>
<keyword evidence="9" id="KW-1185">Reference proteome</keyword>
<dbReference type="AlphaFoldDB" id="A0A5N6EUA5"/>
<evidence type="ECO:0000256" key="2">
    <source>
        <dbReference type="ARBA" id="ARBA00023015"/>
    </source>
</evidence>
<evidence type="ECO:0000256" key="6">
    <source>
        <dbReference type="SAM" id="MobiDB-lite"/>
    </source>
</evidence>
<name>A0A5N6EUA5_9EURO</name>
<dbReference type="GO" id="GO:0008270">
    <property type="term" value="F:zinc ion binding"/>
    <property type="evidence" value="ECO:0007669"/>
    <property type="project" value="InterPro"/>
</dbReference>
<keyword evidence="2" id="KW-0805">Transcription regulation</keyword>
<dbReference type="InterPro" id="IPR007219">
    <property type="entry name" value="XnlR_reg_dom"/>
</dbReference>
<keyword evidence="3" id="KW-0238">DNA-binding</keyword>
<evidence type="ECO:0000313" key="9">
    <source>
        <dbReference type="Proteomes" id="UP000326799"/>
    </source>
</evidence>
<keyword evidence="1" id="KW-0862">Zinc</keyword>
<feature type="compositionally biased region" description="Polar residues" evidence="6">
    <location>
        <begin position="63"/>
        <end position="74"/>
    </location>
</feature>
<dbReference type="EMBL" id="ML733423">
    <property type="protein sequence ID" value="KAB8221122.1"/>
    <property type="molecule type" value="Genomic_DNA"/>
</dbReference>
<dbReference type="CDD" id="cd12148">
    <property type="entry name" value="fungal_TF_MHR"/>
    <property type="match status" value="1"/>
</dbReference>
<evidence type="ECO:0000256" key="5">
    <source>
        <dbReference type="ARBA" id="ARBA00023242"/>
    </source>
</evidence>
<dbReference type="PANTHER" id="PTHR47171">
    <property type="entry name" value="FARA-RELATED"/>
    <property type="match status" value="1"/>
</dbReference>
<dbReference type="Proteomes" id="UP000326799">
    <property type="component" value="Unassembled WGS sequence"/>
</dbReference>
<reference evidence="8 9" key="1">
    <citation type="submission" date="2019-04" db="EMBL/GenBank/DDBJ databases">
        <title>Fungal friends and foes A comparative genomics study of 23 Aspergillus species from section Flavi.</title>
        <authorList>
            <consortium name="DOE Joint Genome Institute"/>
            <person name="Kjaerbolling I."/>
            <person name="Vesth T.C."/>
            <person name="Frisvad J.C."/>
            <person name="Nybo J.L."/>
            <person name="Theobald S."/>
            <person name="Kildgaard S."/>
            <person name="Petersen T.I."/>
            <person name="Kuo A."/>
            <person name="Sato A."/>
            <person name="Lyhne E.K."/>
            <person name="Kogle M.E."/>
            <person name="Wiebenga A."/>
            <person name="Kun R.S."/>
            <person name="Lubbers R.J."/>
            <person name="Makela M.R."/>
            <person name="Barry K."/>
            <person name="Chovatia M."/>
            <person name="Clum A."/>
            <person name="Daum C."/>
            <person name="Haridas S."/>
            <person name="He G."/>
            <person name="LaButti K."/>
            <person name="Lipzen A."/>
            <person name="Mondo S."/>
            <person name="Pangilinan J."/>
            <person name="Riley R."/>
            <person name="Salamov A."/>
            <person name="Simmons B.A."/>
            <person name="Magnuson J.K."/>
            <person name="Henrissat B."/>
            <person name="Mortensen U.H."/>
            <person name="Larsen T.O."/>
            <person name="De vries R.P."/>
            <person name="Grigoriev I.V."/>
            <person name="Machida M."/>
            <person name="Baker S.E."/>
            <person name="Andersen M.R."/>
        </authorList>
    </citation>
    <scope>NUCLEOTIDE SEQUENCE [LARGE SCALE GENOMIC DNA]</scope>
    <source>
        <strain evidence="8 9">CBS 126849</strain>
    </source>
</reference>
<evidence type="ECO:0000256" key="1">
    <source>
        <dbReference type="ARBA" id="ARBA00022833"/>
    </source>
</evidence>
<feature type="region of interest" description="Disordered" evidence="6">
    <location>
        <begin position="487"/>
        <end position="525"/>
    </location>
</feature>
<feature type="region of interest" description="Disordered" evidence="6">
    <location>
        <begin position="35"/>
        <end position="74"/>
    </location>
</feature>
<dbReference type="Pfam" id="PF04082">
    <property type="entry name" value="Fungal_trans"/>
    <property type="match status" value="1"/>
</dbReference>
<proteinExistence type="predicted"/>
<sequence>MPISCYRYPRKKALRQSGTPHEGDSIISDSTVSADHSIFQPGDSSLVPIDASNSPDQRHNLGQRGSSATHSRNSFGTSWISPGDVTSVSHQTVFLGESSPLTCVIDEGRRSPEKGPANAMQNTRLHYPIPERLDANSTRDEALRAHRRKVEEQLNADGAFSYPPKDTCAILLRAYFTWFHPCFPILDRLAVKQSYDRGDISHLLLQSMLFIGVSLCTDEDFARTEFSVRYRAKFLFYSRAKAIYDADWESNKTTKLQSLFLLSSWRGGPSEERDTRFWLGVAISLAQKRGMHMMSKLPFPSAREEKLWKRIWWALYIRDQQSAAALGLPPRIRDEDCDVAMLEPSDIREDEAVDDAHVFGAQRDEDIVYPAEMAKLARISLKLESATSPRAMFLTGLLHMTYNITHTFSTLCIHTIHCRRTSGTARKLAEHRAKLCLLGLQELQKTWDIENWVLNLFFRCLDDSTARTLRLTDIVAPAGQPVNHIETTNKSADADQAQDLPTPTEAMDSIHNDPTLAPALQPSPSLENGDITASSEWYGLFNFTDDFTDVLGASSHHDSLNLQNLEFLYRFL</sequence>
<dbReference type="InterPro" id="IPR052073">
    <property type="entry name" value="Amide_Lactam_Regulators"/>
</dbReference>
<dbReference type="GO" id="GO:0006351">
    <property type="term" value="P:DNA-templated transcription"/>
    <property type="evidence" value="ECO:0007669"/>
    <property type="project" value="InterPro"/>
</dbReference>
<keyword evidence="5" id="KW-0539">Nucleus</keyword>
<evidence type="ECO:0000256" key="3">
    <source>
        <dbReference type="ARBA" id="ARBA00023125"/>
    </source>
</evidence>
<evidence type="ECO:0000259" key="7">
    <source>
        <dbReference type="SMART" id="SM00906"/>
    </source>
</evidence>
<keyword evidence="4" id="KW-0804">Transcription</keyword>
<evidence type="ECO:0000313" key="8">
    <source>
        <dbReference type="EMBL" id="KAB8221122.1"/>
    </source>
</evidence>
<dbReference type="GO" id="GO:0003677">
    <property type="term" value="F:DNA binding"/>
    <property type="evidence" value="ECO:0007669"/>
    <property type="project" value="UniProtKB-KW"/>
</dbReference>